<dbReference type="EMBL" id="CAUOFW020002674">
    <property type="protein sequence ID" value="CAK9155293.1"/>
    <property type="molecule type" value="Genomic_DNA"/>
</dbReference>
<organism evidence="2 3">
    <name type="scientific">Ilex paraguariensis</name>
    <name type="common">yerba mate</name>
    <dbReference type="NCBI Taxonomy" id="185542"/>
    <lineage>
        <taxon>Eukaryota</taxon>
        <taxon>Viridiplantae</taxon>
        <taxon>Streptophyta</taxon>
        <taxon>Embryophyta</taxon>
        <taxon>Tracheophyta</taxon>
        <taxon>Spermatophyta</taxon>
        <taxon>Magnoliopsida</taxon>
        <taxon>eudicotyledons</taxon>
        <taxon>Gunneridae</taxon>
        <taxon>Pentapetalae</taxon>
        <taxon>asterids</taxon>
        <taxon>campanulids</taxon>
        <taxon>Aquifoliales</taxon>
        <taxon>Aquifoliaceae</taxon>
        <taxon>Ilex</taxon>
    </lineage>
</organism>
<keyword evidence="3" id="KW-1185">Reference proteome</keyword>
<dbReference type="Gene3D" id="3.40.50.300">
    <property type="entry name" value="P-loop containing nucleotide triphosphate hydrolases"/>
    <property type="match status" value="1"/>
</dbReference>
<evidence type="ECO:0000313" key="2">
    <source>
        <dbReference type="EMBL" id="CAK9155293.1"/>
    </source>
</evidence>
<dbReference type="InterPro" id="IPR027417">
    <property type="entry name" value="P-loop_NTPase"/>
</dbReference>
<feature type="region of interest" description="Disordered" evidence="1">
    <location>
        <begin position="1"/>
        <end position="29"/>
    </location>
</feature>
<comment type="caution">
    <text evidence="2">The sequence shown here is derived from an EMBL/GenBank/DDBJ whole genome shotgun (WGS) entry which is preliminary data.</text>
</comment>
<evidence type="ECO:0000313" key="3">
    <source>
        <dbReference type="Proteomes" id="UP001642360"/>
    </source>
</evidence>
<evidence type="ECO:0008006" key="4">
    <source>
        <dbReference type="Google" id="ProtNLM"/>
    </source>
</evidence>
<feature type="compositionally biased region" description="Polar residues" evidence="1">
    <location>
        <begin position="1"/>
        <end position="12"/>
    </location>
</feature>
<dbReference type="Proteomes" id="UP001642360">
    <property type="component" value="Unassembled WGS sequence"/>
</dbReference>
<feature type="non-terminal residue" evidence="2">
    <location>
        <position position="74"/>
    </location>
</feature>
<protein>
    <recommendedName>
        <fullName evidence="4">Sulfotransferase</fullName>
    </recommendedName>
</protein>
<dbReference type="AlphaFoldDB" id="A0ABC8SJQ4"/>
<proteinExistence type="predicted"/>
<reference evidence="2 3" key="1">
    <citation type="submission" date="2024-02" db="EMBL/GenBank/DDBJ databases">
        <authorList>
            <person name="Vignale AGUSTIN F."/>
            <person name="Sosa J E."/>
            <person name="Modenutti C."/>
        </authorList>
    </citation>
    <scope>NUCLEOTIDE SEQUENCE [LARGE SCALE GENOMIC DNA]</scope>
</reference>
<dbReference type="SUPFAM" id="SSF52540">
    <property type="entry name" value="P-loop containing nucleoside triphosphate hydrolases"/>
    <property type="match status" value="1"/>
</dbReference>
<name>A0ABC8SJQ4_9AQUA</name>
<accession>A0ABC8SJQ4</accession>
<gene>
    <name evidence="2" type="ORF">ILEXP_LOCUS23692</name>
</gene>
<sequence length="74" mass="8471">MKSFTSETTNVPVTCEEEEEEESQKTSMTYTDLISTLPKVPRWISRHFKTQPRDIIICSAPKTGTTWLMALTFA</sequence>
<evidence type="ECO:0000256" key="1">
    <source>
        <dbReference type="SAM" id="MobiDB-lite"/>
    </source>
</evidence>